<dbReference type="AlphaFoldDB" id="A0A9P7PXX8"/>
<feature type="compositionally biased region" description="Basic and acidic residues" evidence="1">
    <location>
        <begin position="7"/>
        <end position="24"/>
    </location>
</feature>
<feature type="region of interest" description="Disordered" evidence="1">
    <location>
        <begin position="1"/>
        <end position="24"/>
    </location>
</feature>
<dbReference type="PANTHER" id="PTHR47843:SF2">
    <property type="entry name" value="BTB DOMAIN-CONTAINING PROTEIN"/>
    <property type="match status" value="1"/>
</dbReference>
<evidence type="ECO:0000256" key="1">
    <source>
        <dbReference type="SAM" id="MobiDB-lite"/>
    </source>
</evidence>
<comment type="caution">
    <text evidence="2">The sequence shown here is derived from an EMBL/GenBank/DDBJ whole genome shotgun (WGS) entry which is preliminary data.</text>
</comment>
<evidence type="ECO:0000313" key="3">
    <source>
        <dbReference type="Proteomes" id="UP000732380"/>
    </source>
</evidence>
<keyword evidence="3" id="KW-1185">Reference proteome</keyword>
<dbReference type="PANTHER" id="PTHR47843">
    <property type="entry name" value="BTB DOMAIN-CONTAINING PROTEIN-RELATED"/>
    <property type="match status" value="1"/>
</dbReference>
<feature type="non-terminal residue" evidence="2">
    <location>
        <position position="294"/>
    </location>
</feature>
<reference evidence="2 3" key="1">
    <citation type="journal article" date="2020" name="bioRxiv">
        <title>Whole genome comparisons of ergot fungi reveals the divergence and evolution of species within the genus Claviceps are the result of varying mechanisms driving genome evolution and host range expansion.</title>
        <authorList>
            <person name="Wyka S.A."/>
            <person name="Mondo S.J."/>
            <person name="Liu M."/>
            <person name="Dettman J."/>
            <person name="Nalam V."/>
            <person name="Broders K.D."/>
        </authorList>
    </citation>
    <scope>NUCLEOTIDE SEQUENCE [LARGE SCALE GENOMIC DNA]</scope>
    <source>
        <strain evidence="2 3">LM576</strain>
    </source>
</reference>
<sequence length="294" mass="33430">MDTVEQSDVKMQEHIRSGEATHQRLTKNVDDLTNRNFTSPTFKFVVGRGGETEKVFYLHKELVASQSCSLELSMIVASVFHDYVDIDCHDVRTVNAFTAYLYTGDYDIAPELSSLGSDARQHVCWRPQNPHWEMLLQSKEYGFQIPLCTVCNNEAPLSDRGTCNICRCRGSARQMLVSPAPVLNPGSLDTNFTEVFILHAKVFLFAVHYKVAELRELSLRKLHQALCGFRLSKERVGDIMSLVRFCFDQDRDDDSRLKKLVASYSAAIIDERVPAEALEDFRKLSQEYVEFGAN</sequence>
<accession>A0A9P7PXX8</accession>
<name>A0A9P7PXX8_9HYPO</name>
<evidence type="ECO:0000313" key="2">
    <source>
        <dbReference type="EMBL" id="KAG6105267.1"/>
    </source>
</evidence>
<dbReference type="Proteomes" id="UP000732380">
    <property type="component" value="Unassembled WGS sequence"/>
</dbReference>
<evidence type="ECO:0008006" key="4">
    <source>
        <dbReference type="Google" id="ProtNLM"/>
    </source>
</evidence>
<dbReference type="EMBL" id="SRQM01000849">
    <property type="protein sequence ID" value="KAG6105267.1"/>
    <property type="molecule type" value="Genomic_DNA"/>
</dbReference>
<organism evidence="2 3">
    <name type="scientific">Claviceps humidiphila</name>
    <dbReference type="NCBI Taxonomy" id="1294629"/>
    <lineage>
        <taxon>Eukaryota</taxon>
        <taxon>Fungi</taxon>
        <taxon>Dikarya</taxon>
        <taxon>Ascomycota</taxon>
        <taxon>Pezizomycotina</taxon>
        <taxon>Sordariomycetes</taxon>
        <taxon>Hypocreomycetidae</taxon>
        <taxon>Hypocreales</taxon>
        <taxon>Clavicipitaceae</taxon>
        <taxon>Claviceps</taxon>
    </lineage>
</organism>
<protein>
    <recommendedName>
        <fullName evidence="4">BTB domain-containing protein</fullName>
    </recommendedName>
</protein>
<proteinExistence type="predicted"/>
<gene>
    <name evidence="2" type="ORF">E4U13_007956</name>
</gene>